<evidence type="ECO:0000313" key="2">
    <source>
        <dbReference type="EMBL" id="UJO19100.1"/>
    </source>
</evidence>
<dbReference type="OMA" id="ICVGTMT"/>
<dbReference type="PANTHER" id="PTHR42912">
    <property type="entry name" value="METHYLTRANSFERASE"/>
    <property type="match status" value="1"/>
</dbReference>
<organism evidence="2 3">
    <name type="scientific">Passalora fulva</name>
    <name type="common">Tomato leaf mold</name>
    <name type="synonym">Cladosporium fulvum</name>
    <dbReference type="NCBI Taxonomy" id="5499"/>
    <lineage>
        <taxon>Eukaryota</taxon>
        <taxon>Fungi</taxon>
        <taxon>Dikarya</taxon>
        <taxon>Ascomycota</taxon>
        <taxon>Pezizomycotina</taxon>
        <taxon>Dothideomycetes</taxon>
        <taxon>Dothideomycetidae</taxon>
        <taxon>Mycosphaerellales</taxon>
        <taxon>Mycosphaerellaceae</taxon>
        <taxon>Fulvia</taxon>
    </lineage>
</organism>
<protein>
    <submittedName>
        <fullName evidence="2">Methyltransferase-like protein 27</fullName>
    </submittedName>
</protein>
<dbReference type="GeneID" id="71987014"/>
<gene>
    <name evidence="2" type="ORF">CLAFUR5_07136</name>
</gene>
<dbReference type="Gene3D" id="3.40.50.150">
    <property type="entry name" value="Vaccinia Virus protein VP39"/>
    <property type="match status" value="1"/>
</dbReference>
<dbReference type="KEGG" id="ffu:CLAFUR5_07136"/>
<dbReference type="AlphaFoldDB" id="A0A9Q8PAW1"/>
<dbReference type="Proteomes" id="UP000756132">
    <property type="component" value="Chromosome 6"/>
</dbReference>
<reference evidence="2" key="2">
    <citation type="journal article" date="2022" name="Microb. Genom.">
        <title>A chromosome-scale genome assembly of the tomato pathogen Cladosporium fulvum reveals a compartmentalized genome architecture and the presence of a dispensable chromosome.</title>
        <authorList>
            <person name="Zaccaron A.Z."/>
            <person name="Chen L.H."/>
            <person name="Samaras A."/>
            <person name="Stergiopoulos I."/>
        </authorList>
    </citation>
    <scope>NUCLEOTIDE SEQUENCE</scope>
    <source>
        <strain evidence="2">Race5_Kim</strain>
    </source>
</reference>
<dbReference type="RefSeq" id="XP_047763466.1">
    <property type="nucleotide sequence ID" value="XM_047906284.1"/>
</dbReference>
<name>A0A9Q8PAW1_PASFU</name>
<reference evidence="2" key="1">
    <citation type="submission" date="2021-12" db="EMBL/GenBank/DDBJ databases">
        <authorList>
            <person name="Zaccaron A."/>
            <person name="Stergiopoulos I."/>
        </authorList>
    </citation>
    <scope>NUCLEOTIDE SEQUENCE</scope>
    <source>
        <strain evidence="2">Race5_Kim</strain>
    </source>
</reference>
<evidence type="ECO:0000259" key="1">
    <source>
        <dbReference type="Pfam" id="PF13649"/>
    </source>
</evidence>
<dbReference type="Pfam" id="PF13649">
    <property type="entry name" value="Methyltransf_25"/>
    <property type="match status" value="1"/>
</dbReference>
<dbReference type="GO" id="GO:0032259">
    <property type="term" value="P:methylation"/>
    <property type="evidence" value="ECO:0007669"/>
    <property type="project" value="UniProtKB-KW"/>
</dbReference>
<dbReference type="SUPFAM" id="SSF53335">
    <property type="entry name" value="S-adenosyl-L-methionine-dependent methyltransferases"/>
    <property type="match status" value="1"/>
</dbReference>
<keyword evidence="3" id="KW-1185">Reference proteome</keyword>
<keyword evidence="2" id="KW-0808">Transferase</keyword>
<dbReference type="OrthoDB" id="66144at2759"/>
<dbReference type="EMBL" id="CP090168">
    <property type="protein sequence ID" value="UJO19100.1"/>
    <property type="molecule type" value="Genomic_DNA"/>
</dbReference>
<dbReference type="CDD" id="cd02440">
    <property type="entry name" value="AdoMet_MTases"/>
    <property type="match status" value="1"/>
</dbReference>
<dbReference type="InterPro" id="IPR041698">
    <property type="entry name" value="Methyltransf_25"/>
</dbReference>
<evidence type="ECO:0000313" key="3">
    <source>
        <dbReference type="Proteomes" id="UP000756132"/>
    </source>
</evidence>
<dbReference type="InterPro" id="IPR029063">
    <property type="entry name" value="SAM-dependent_MTases_sf"/>
</dbReference>
<dbReference type="InterPro" id="IPR050508">
    <property type="entry name" value="Methyltransf_Superfamily"/>
</dbReference>
<sequence>MTDTLTRQDSGPVTTSDGGCEYVSRVHNSKTSKDLQDIYDKWADQFNDDIAKQDYVAPKYVAEAILDNLGKVDGDILDAGCGTGLSGIALAQVGCKNIDGVDLSTGMLKVAAKTGLYRSLAPADLSKPIEKQDDTYDVVTCVGTLTHGHVDPKPALEEFIRITKPGGLIVATIIDDIWATHGYEAEVKRLQDAGLAEVLSTESKAYRQNAGVYAKILVLRKRIGS</sequence>
<accession>A0A9Q8PAW1</accession>
<feature type="domain" description="Methyltransferase" evidence="1">
    <location>
        <begin position="76"/>
        <end position="167"/>
    </location>
</feature>
<dbReference type="GO" id="GO:0008168">
    <property type="term" value="F:methyltransferase activity"/>
    <property type="evidence" value="ECO:0007669"/>
    <property type="project" value="UniProtKB-KW"/>
</dbReference>
<proteinExistence type="predicted"/>
<keyword evidence="2" id="KW-0489">Methyltransferase</keyword>